<dbReference type="EMBL" id="JAOTEN010000006">
    <property type="protein sequence ID" value="MCU7615534.1"/>
    <property type="molecule type" value="Genomic_DNA"/>
</dbReference>
<gene>
    <name evidence="2" type="ORF">N0B16_13940</name>
</gene>
<proteinExistence type="predicted"/>
<evidence type="ECO:0000313" key="2">
    <source>
        <dbReference type="EMBL" id="MCU7615534.1"/>
    </source>
</evidence>
<evidence type="ECO:0000313" key="3">
    <source>
        <dbReference type="Proteomes" id="UP001208114"/>
    </source>
</evidence>
<protein>
    <recommendedName>
        <fullName evidence="4">Branched-chain amino acid:cation transporter, LIVCS family</fullName>
    </recommendedName>
</protein>
<feature type="transmembrane region" description="Helical" evidence="1">
    <location>
        <begin position="12"/>
        <end position="31"/>
    </location>
</feature>
<keyword evidence="1" id="KW-0812">Transmembrane</keyword>
<name>A0ABT2VZW8_9FLAO</name>
<dbReference type="Proteomes" id="UP001208114">
    <property type="component" value="Unassembled WGS sequence"/>
</dbReference>
<keyword evidence="3" id="KW-1185">Reference proteome</keyword>
<organism evidence="2 3">
    <name type="scientific">Chryseobacterium gilvum</name>
    <dbReference type="NCBI Taxonomy" id="2976534"/>
    <lineage>
        <taxon>Bacteria</taxon>
        <taxon>Pseudomonadati</taxon>
        <taxon>Bacteroidota</taxon>
        <taxon>Flavobacteriia</taxon>
        <taxon>Flavobacteriales</taxon>
        <taxon>Weeksellaceae</taxon>
        <taxon>Chryseobacterium group</taxon>
        <taxon>Chryseobacterium</taxon>
    </lineage>
</organism>
<accession>A0ABT2VZW8</accession>
<feature type="transmembrane region" description="Helical" evidence="1">
    <location>
        <begin position="77"/>
        <end position="98"/>
    </location>
</feature>
<sequence length="100" mass="11293">MMNEKEILNTGKLFFWSSFILGNISLFGYVMTKNEDFAVYGFLLLIFGSVINVLAIIYLLIYGSLNKSKWNICLKSSAIICINIPIAILYFLIGISLLNL</sequence>
<evidence type="ECO:0000256" key="1">
    <source>
        <dbReference type="SAM" id="Phobius"/>
    </source>
</evidence>
<keyword evidence="1" id="KW-1133">Transmembrane helix</keyword>
<evidence type="ECO:0008006" key="4">
    <source>
        <dbReference type="Google" id="ProtNLM"/>
    </source>
</evidence>
<feature type="transmembrane region" description="Helical" evidence="1">
    <location>
        <begin position="37"/>
        <end position="65"/>
    </location>
</feature>
<comment type="caution">
    <text evidence="2">The sequence shown here is derived from an EMBL/GenBank/DDBJ whole genome shotgun (WGS) entry which is preliminary data.</text>
</comment>
<reference evidence="3" key="1">
    <citation type="submission" date="2023-07" db="EMBL/GenBank/DDBJ databases">
        <title>Chryseobacterium sp. GMJ5 Genome sequencing and assembly.</title>
        <authorList>
            <person name="Jung Y."/>
        </authorList>
    </citation>
    <scope>NUCLEOTIDE SEQUENCE [LARGE SCALE GENOMIC DNA]</scope>
    <source>
        <strain evidence="3">GMJ5</strain>
    </source>
</reference>
<dbReference type="RefSeq" id="WP_262991553.1">
    <property type="nucleotide sequence ID" value="NZ_JAOTEN010000006.1"/>
</dbReference>
<keyword evidence="1" id="KW-0472">Membrane</keyword>